<dbReference type="Pfam" id="PF04889">
    <property type="entry name" value="Cwf_Cwc_15"/>
    <property type="match status" value="1"/>
</dbReference>
<dbReference type="EMBL" id="JAKMXF010000297">
    <property type="protein sequence ID" value="KAI6652724.1"/>
    <property type="molecule type" value="Genomic_DNA"/>
</dbReference>
<evidence type="ECO:0000256" key="1">
    <source>
        <dbReference type="ARBA" id="ARBA00006644"/>
    </source>
</evidence>
<accession>A0AAV7JUV5</accession>
<dbReference type="AlphaFoldDB" id="A0AAV7JUV5"/>
<reference evidence="5 6" key="1">
    <citation type="journal article" date="2023" name="BMC Biol.">
        <title>The compact genome of the sponge Oopsacas minuta (Hexactinellida) is lacking key metazoan core genes.</title>
        <authorList>
            <person name="Santini S."/>
            <person name="Schenkelaars Q."/>
            <person name="Jourda C."/>
            <person name="Duchesne M."/>
            <person name="Belahbib H."/>
            <person name="Rocher C."/>
            <person name="Selva M."/>
            <person name="Riesgo A."/>
            <person name="Vervoort M."/>
            <person name="Leys S.P."/>
            <person name="Kodjabachian L."/>
            <person name="Le Bivic A."/>
            <person name="Borchiellini C."/>
            <person name="Claverie J.M."/>
            <person name="Renard E."/>
        </authorList>
    </citation>
    <scope>NUCLEOTIDE SEQUENCE [LARGE SCALE GENOMIC DNA]</scope>
    <source>
        <strain evidence="5">SPO-2</strain>
    </source>
</reference>
<evidence type="ECO:0000256" key="2">
    <source>
        <dbReference type="ARBA" id="ARBA00022664"/>
    </source>
</evidence>
<evidence type="ECO:0000313" key="5">
    <source>
        <dbReference type="EMBL" id="KAI6652724.1"/>
    </source>
</evidence>
<evidence type="ECO:0000256" key="4">
    <source>
        <dbReference type="SAM" id="MobiDB-lite"/>
    </source>
</evidence>
<feature type="region of interest" description="Disordered" evidence="4">
    <location>
        <begin position="41"/>
        <end position="60"/>
    </location>
</feature>
<comment type="similarity">
    <text evidence="1">Belongs to the CWC15 family.</text>
</comment>
<dbReference type="GO" id="GO:0071013">
    <property type="term" value="C:catalytic step 2 spliceosome"/>
    <property type="evidence" value="ECO:0007669"/>
    <property type="project" value="TreeGrafter"/>
</dbReference>
<comment type="caution">
    <text evidence="5">The sequence shown here is derived from an EMBL/GenBank/DDBJ whole genome shotgun (WGS) entry which is preliminary data.</text>
</comment>
<proteinExistence type="inferred from homology"/>
<feature type="region of interest" description="Disordered" evidence="4">
    <location>
        <begin position="68"/>
        <end position="87"/>
    </location>
</feature>
<keyword evidence="2" id="KW-0507">mRNA processing</keyword>
<protein>
    <submittedName>
        <fullName evidence="5">Uncharacterized protein</fullName>
    </submittedName>
</protein>
<organism evidence="5 6">
    <name type="scientific">Oopsacas minuta</name>
    <dbReference type="NCBI Taxonomy" id="111878"/>
    <lineage>
        <taxon>Eukaryota</taxon>
        <taxon>Metazoa</taxon>
        <taxon>Porifera</taxon>
        <taxon>Hexactinellida</taxon>
        <taxon>Hexasterophora</taxon>
        <taxon>Lyssacinosida</taxon>
        <taxon>Leucopsacidae</taxon>
        <taxon>Oopsacas</taxon>
    </lineage>
</organism>
<name>A0AAV7JUV5_9METZ</name>
<feature type="region of interest" description="Disordered" evidence="4">
    <location>
        <begin position="1"/>
        <end position="32"/>
    </location>
</feature>
<dbReference type="PANTHER" id="PTHR12718">
    <property type="entry name" value="CELL CYCLE CONTROL PROTEIN CWF15"/>
    <property type="match status" value="1"/>
</dbReference>
<dbReference type="PANTHER" id="PTHR12718:SF2">
    <property type="entry name" value="SPLICEOSOME-ASSOCIATED PROTEIN CWC15 HOMOLOG"/>
    <property type="match status" value="1"/>
</dbReference>
<gene>
    <name evidence="5" type="ORF">LOD99_4110</name>
</gene>
<sequence length="126" mass="14253">MTTAARPTFEPARGGRGKGENDLSAISKQYSSRDMPAQLKLKTRQPGQDTQEEIMGRDLRKELELKEMNAKDKSDRHNQTQDGSVAKSHRVEHMTVFKLDADDISTEVINYLQPFQVFNLSAAIIF</sequence>
<evidence type="ECO:0000313" key="6">
    <source>
        <dbReference type="Proteomes" id="UP001165289"/>
    </source>
</evidence>
<keyword evidence="3" id="KW-0508">mRNA splicing</keyword>
<dbReference type="GO" id="GO:0045292">
    <property type="term" value="P:mRNA cis splicing, via spliceosome"/>
    <property type="evidence" value="ECO:0007669"/>
    <property type="project" value="TreeGrafter"/>
</dbReference>
<feature type="compositionally biased region" description="Basic and acidic residues" evidence="4">
    <location>
        <begin position="68"/>
        <end position="79"/>
    </location>
</feature>
<dbReference type="InterPro" id="IPR006973">
    <property type="entry name" value="Cwf_Cwc_15"/>
</dbReference>
<dbReference type="GO" id="GO:0003723">
    <property type="term" value="F:RNA binding"/>
    <property type="evidence" value="ECO:0007669"/>
    <property type="project" value="TreeGrafter"/>
</dbReference>
<evidence type="ECO:0000256" key="3">
    <source>
        <dbReference type="ARBA" id="ARBA00023187"/>
    </source>
</evidence>
<dbReference type="Proteomes" id="UP001165289">
    <property type="component" value="Unassembled WGS sequence"/>
</dbReference>
<keyword evidence="6" id="KW-1185">Reference proteome</keyword>